<dbReference type="KEGG" id="cgk:CGERO_03135"/>
<evidence type="ECO:0000256" key="2">
    <source>
        <dbReference type="ARBA" id="ARBA00023125"/>
    </source>
</evidence>
<keyword evidence="1" id="KW-0805">Transcription regulation</keyword>
<dbReference type="SUPFAM" id="SSF46689">
    <property type="entry name" value="Homeodomain-like"/>
    <property type="match status" value="1"/>
</dbReference>
<dbReference type="Proteomes" id="UP000271587">
    <property type="component" value="Chromosome"/>
</dbReference>
<dbReference type="GO" id="GO:0043565">
    <property type="term" value="F:sequence-specific DNA binding"/>
    <property type="evidence" value="ECO:0007669"/>
    <property type="project" value="InterPro"/>
</dbReference>
<evidence type="ECO:0000313" key="6">
    <source>
        <dbReference type="Proteomes" id="UP000271587"/>
    </source>
</evidence>
<keyword evidence="6" id="KW-1185">Reference proteome</keyword>
<dbReference type="RefSeq" id="WP_123933426.1">
    <property type="nucleotide sequence ID" value="NZ_CP033897.1"/>
</dbReference>
<reference evidence="5 6" key="1">
    <citation type="submission" date="2018-11" db="EMBL/GenBank/DDBJ databases">
        <authorList>
            <person name="Kleinhagauer T."/>
            <person name="Glaeser S.P."/>
            <person name="Spergser J."/>
            <person name="Ruckert C."/>
            <person name="Kaempfer P."/>
            <person name="Busse H.-J."/>
        </authorList>
    </citation>
    <scope>NUCLEOTIDE SEQUENCE [LARGE SCALE GENOMIC DNA]</scope>
    <source>
        <strain evidence="5 6">W8</strain>
    </source>
</reference>
<accession>A0A3G6J3G9</accession>
<dbReference type="PROSITE" id="PS01124">
    <property type="entry name" value="HTH_ARAC_FAMILY_2"/>
    <property type="match status" value="1"/>
</dbReference>
<evidence type="ECO:0000259" key="4">
    <source>
        <dbReference type="PROSITE" id="PS01124"/>
    </source>
</evidence>
<keyword evidence="3" id="KW-0804">Transcription</keyword>
<dbReference type="Gene3D" id="1.10.10.60">
    <property type="entry name" value="Homeodomain-like"/>
    <property type="match status" value="1"/>
</dbReference>
<keyword evidence="2" id="KW-0238">DNA-binding</keyword>
<dbReference type="InterPro" id="IPR020449">
    <property type="entry name" value="Tscrpt_reg_AraC-type_HTH"/>
</dbReference>
<feature type="domain" description="HTH araC/xylS-type" evidence="4">
    <location>
        <begin position="201"/>
        <end position="302"/>
    </location>
</feature>
<proteinExistence type="predicted"/>
<dbReference type="Pfam" id="PF14525">
    <property type="entry name" value="AraC_binding_2"/>
    <property type="match status" value="1"/>
</dbReference>
<dbReference type="OrthoDB" id="9799345at2"/>
<dbReference type="InterPro" id="IPR009057">
    <property type="entry name" value="Homeodomain-like_sf"/>
</dbReference>
<dbReference type="PANTHER" id="PTHR43280:SF31">
    <property type="entry name" value="TRANSCRIPTIONAL REGULATORY PROTEIN"/>
    <property type="match status" value="1"/>
</dbReference>
<gene>
    <name evidence="5" type="primary">feaR</name>
    <name evidence="5" type="ORF">CGERO_03135</name>
</gene>
<dbReference type="InterPro" id="IPR018060">
    <property type="entry name" value="HTH_AraC"/>
</dbReference>
<dbReference type="InterPro" id="IPR018062">
    <property type="entry name" value="HTH_AraC-typ_CS"/>
</dbReference>
<dbReference type="AlphaFoldDB" id="A0A3G6J3G9"/>
<dbReference type="Pfam" id="PF12833">
    <property type="entry name" value="HTH_18"/>
    <property type="match status" value="1"/>
</dbReference>
<protein>
    <submittedName>
        <fullName evidence="5">Transcriptional activator FeaR</fullName>
    </submittedName>
</protein>
<dbReference type="SMART" id="SM00342">
    <property type="entry name" value="HTH_ARAC"/>
    <property type="match status" value="1"/>
</dbReference>
<evidence type="ECO:0000256" key="3">
    <source>
        <dbReference type="ARBA" id="ARBA00023163"/>
    </source>
</evidence>
<name>A0A3G6J3G9_9CORY</name>
<dbReference type="PANTHER" id="PTHR43280">
    <property type="entry name" value="ARAC-FAMILY TRANSCRIPTIONAL REGULATOR"/>
    <property type="match status" value="1"/>
</dbReference>
<dbReference type="PRINTS" id="PR00032">
    <property type="entry name" value="HTHARAC"/>
</dbReference>
<dbReference type="PROSITE" id="PS00041">
    <property type="entry name" value="HTH_ARAC_FAMILY_1"/>
    <property type="match status" value="1"/>
</dbReference>
<evidence type="ECO:0000256" key="1">
    <source>
        <dbReference type="ARBA" id="ARBA00023015"/>
    </source>
</evidence>
<dbReference type="GO" id="GO:0003700">
    <property type="term" value="F:DNA-binding transcription factor activity"/>
    <property type="evidence" value="ECO:0007669"/>
    <property type="project" value="InterPro"/>
</dbReference>
<organism evidence="5 6">
    <name type="scientific">Corynebacterium gerontici</name>
    <dbReference type="NCBI Taxonomy" id="2079234"/>
    <lineage>
        <taxon>Bacteria</taxon>
        <taxon>Bacillati</taxon>
        <taxon>Actinomycetota</taxon>
        <taxon>Actinomycetes</taxon>
        <taxon>Mycobacteriales</taxon>
        <taxon>Corynebacteriaceae</taxon>
        <taxon>Corynebacterium</taxon>
    </lineage>
</organism>
<evidence type="ECO:0000313" key="5">
    <source>
        <dbReference type="EMBL" id="AZA10950.1"/>
    </source>
</evidence>
<sequence length="302" mass="32725">MSIGIAEFRNAVNSTVVPLLIDAPSPESFQGTVQRHDVGRTTFVHIAASAHSVRRTAELIAGPSEAYIKLSQIIDGQGVLRQDGRSVRFSQGDIVIYDTTRPYSLDFCSDCTLLVVMVPKKDFGLSEKVLANLTAISLTKGFAVSSAVSAFLSELAHNFSELGTRAGAQLAEMVVAMIRPVLMAAAEDSGFGLDSKGRLLRDIEQYIDTHLSDPDLNPKTIAQAHFISVRYLHSLYSDHATTVAATIKARRLDQAHSMLVDQSCASMPISSIAAECGMPDAAYFSRAFKERFGESPSAARRR</sequence>
<dbReference type="InterPro" id="IPR035418">
    <property type="entry name" value="AraC-bd_2"/>
</dbReference>
<dbReference type="EMBL" id="CP033897">
    <property type="protein sequence ID" value="AZA10950.1"/>
    <property type="molecule type" value="Genomic_DNA"/>
</dbReference>